<organism evidence="2 3">
    <name type="scientific">Pleurodeles waltl</name>
    <name type="common">Iberian ribbed newt</name>
    <dbReference type="NCBI Taxonomy" id="8319"/>
    <lineage>
        <taxon>Eukaryota</taxon>
        <taxon>Metazoa</taxon>
        <taxon>Chordata</taxon>
        <taxon>Craniata</taxon>
        <taxon>Vertebrata</taxon>
        <taxon>Euteleostomi</taxon>
        <taxon>Amphibia</taxon>
        <taxon>Batrachia</taxon>
        <taxon>Caudata</taxon>
        <taxon>Salamandroidea</taxon>
        <taxon>Salamandridae</taxon>
        <taxon>Pleurodelinae</taxon>
        <taxon>Pleurodeles</taxon>
    </lineage>
</organism>
<dbReference type="Proteomes" id="UP001066276">
    <property type="component" value="Chromosome 1_2"/>
</dbReference>
<comment type="caution">
    <text evidence="2">The sequence shown here is derived from an EMBL/GenBank/DDBJ whole genome shotgun (WGS) entry which is preliminary data.</text>
</comment>
<dbReference type="AlphaFoldDB" id="A0AAV7WBZ0"/>
<dbReference type="EMBL" id="JANPWB010000002">
    <property type="protein sequence ID" value="KAJ1210569.1"/>
    <property type="molecule type" value="Genomic_DNA"/>
</dbReference>
<name>A0AAV7WBZ0_PLEWA</name>
<evidence type="ECO:0000313" key="2">
    <source>
        <dbReference type="EMBL" id="KAJ1210569.1"/>
    </source>
</evidence>
<accession>A0AAV7WBZ0</accession>
<keyword evidence="3" id="KW-1185">Reference proteome</keyword>
<gene>
    <name evidence="2" type="ORF">NDU88_005931</name>
</gene>
<reference evidence="2" key="1">
    <citation type="journal article" date="2022" name="bioRxiv">
        <title>Sequencing and chromosome-scale assembly of the giantPleurodeles waltlgenome.</title>
        <authorList>
            <person name="Brown T."/>
            <person name="Elewa A."/>
            <person name="Iarovenko S."/>
            <person name="Subramanian E."/>
            <person name="Araus A.J."/>
            <person name="Petzold A."/>
            <person name="Susuki M."/>
            <person name="Suzuki K.-i.T."/>
            <person name="Hayashi T."/>
            <person name="Toyoda A."/>
            <person name="Oliveira C."/>
            <person name="Osipova E."/>
            <person name="Leigh N.D."/>
            <person name="Simon A."/>
            <person name="Yun M.H."/>
        </authorList>
    </citation>
    <scope>NUCLEOTIDE SEQUENCE</scope>
    <source>
        <strain evidence="2">20211129_DDA</strain>
        <tissue evidence="2">Liver</tissue>
    </source>
</reference>
<evidence type="ECO:0000313" key="3">
    <source>
        <dbReference type="Proteomes" id="UP001066276"/>
    </source>
</evidence>
<sequence>MGNLSSGFPKRVQAAGHSSRITAWISMPAGPPGSPVRQGQLSLAAHQPAGAVTPPPGPAVVRVMFCTWWRLTLLRAQGSPQQLLHSSPSSGLCHLSAPHQHCPAPSSSCLCARRPSADSVPFACLCCRRVLSHSTPMPLHSCPPTEGEECGLTSPSGLTGFFFHWAEQVARRSLTAALLRLRPRTAALSPAAPGHHLNPVAPGEPESLTTSPNFRTVDITGNARCIEYTADPALH</sequence>
<protein>
    <submittedName>
        <fullName evidence="2">Uncharacterized protein</fullName>
    </submittedName>
</protein>
<evidence type="ECO:0000256" key="1">
    <source>
        <dbReference type="SAM" id="MobiDB-lite"/>
    </source>
</evidence>
<feature type="region of interest" description="Disordered" evidence="1">
    <location>
        <begin position="189"/>
        <end position="214"/>
    </location>
</feature>
<proteinExistence type="predicted"/>